<protein>
    <submittedName>
        <fullName evidence="2">Uncharacterized protein</fullName>
    </submittedName>
</protein>
<feature type="chain" id="PRO_5025632464" evidence="1">
    <location>
        <begin position="18"/>
        <end position="118"/>
    </location>
</feature>
<evidence type="ECO:0000256" key="1">
    <source>
        <dbReference type="SAM" id="SignalP"/>
    </source>
</evidence>
<sequence length="118" mass="13440">MRTYLLLFLSTLFLLFAMPKNNSVLRSTQQAELKEAGKYCKRTGKPCPKKCLRHQTIPNQQHNEGIATDCGQQLYAIVDLSQADTLLSFTTTSDYVLPHIRKHLSPVLEHEPEPPRFA</sequence>
<keyword evidence="3" id="KW-1185">Reference proteome</keyword>
<dbReference type="Proteomes" id="UP000474777">
    <property type="component" value="Unassembled WGS sequence"/>
</dbReference>
<keyword evidence="1" id="KW-0732">Signal</keyword>
<accession>A0A6B3LTB2</accession>
<gene>
    <name evidence="2" type="ORF">GXP69_15290</name>
</gene>
<dbReference type="RefSeq" id="WP_163915963.1">
    <property type="nucleotide sequence ID" value="NZ_JAAGWD010000007.1"/>
</dbReference>
<evidence type="ECO:0000313" key="2">
    <source>
        <dbReference type="EMBL" id="NEM99063.1"/>
    </source>
</evidence>
<organism evidence="2 3">
    <name type="scientific">Pontibacter burrus</name>
    <dbReference type="NCBI Taxonomy" id="2704466"/>
    <lineage>
        <taxon>Bacteria</taxon>
        <taxon>Pseudomonadati</taxon>
        <taxon>Bacteroidota</taxon>
        <taxon>Cytophagia</taxon>
        <taxon>Cytophagales</taxon>
        <taxon>Hymenobacteraceae</taxon>
        <taxon>Pontibacter</taxon>
    </lineage>
</organism>
<feature type="signal peptide" evidence="1">
    <location>
        <begin position="1"/>
        <end position="17"/>
    </location>
</feature>
<evidence type="ECO:0000313" key="3">
    <source>
        <dbReference type="Proteomes" id="UP000474777"/>
    </source>
</evidence>
<proteinExistence type="predicted"/>
<comment type="caution">
    <text evidence="2">The sequence shown here is derived from an EMBL/GenBank/DDBJ whole genome shotgun (WGS) entry which is preliminary data.</text>
</comment>
<reference evidence="2 3" key="1">
    <citation type="submission" date="2020-02" db="EMBL/GenBank/DDBJ databases">
        <authorList>
            <person name="Kim M.K."/>
        </authorList>
    </citation>
    <scope>NUCLEOTIDE SEQUENCE [LARGE SCALE GENOMIC DNA]</scope>
    <source>
        <strain evidence="2 3">BT327</strain>
    </source>
</reference>
<name>A0A6B3LTB2_9BACT</name>
<dbReference type="AlphaFoldDB" id="A0A6B3LTB2"/>
<dbReference type="EMBL" id="JAAGWD010000007">
    <property type="protein sequence ID" value="NEM99063.1"/>
    <property type="molecule type" value="Genomic_DNA"/>
</dbReference>